<sequence>MEKIITCLWFDKEAEDAAQYYASVFRNAKVTAVTRAPGGGEPHVTQGAVLTAEFEIEGRAFVALNGGKVDFSFNDSISFQVMCDDQAEVDEYSSKLTADGGREVQCGWLKDKYGVSWQIVPRIFPRLIGDPDPAKAARAMRAMMQMIKLDIATLEEAARG</sequence>
<dbReference type="PANTHER" id="PTHR33990">
    <property type="entry name" value="PROTEIN YJDN-RELATED"/>
    <property type="match status" value="1"/>
</dbReference>
<dbReference type="SUPFAM" id="SSF54593">
    <property type="entry name" value="Glyoxalase/Bleomycin resistance protein/Dihydroxybiphenyl dioxygenase"/>
    <property type="match status" value="1"/>
</dbReference>
<dbReference type="CDD" id="cd06588">
    <property type="entry name" value="PhnB_like"/>
    <property type="match status" value="1"/>
</dbReference>
<organism evidence="2 3">
    <name type="scientific">Pseudaminobacter soli</name>
    <name type="common">ex Zhang et al. 2022</name>
    <dbReference type="NCBI Taxonomy" id="2831468"/>
    <lineage>
        <taxon>Bacteria</taxon>
        <taxon>Pseudomonadati</taxon>
        <taxon>Pseudomonadota</taxon>
        <taxon>Alphaproteobacteria</taxon>
        <taxon>Hyphomicrobiales</taxon>
        <taxon>Phyllobacteriaceae</taxon>
        <taxon>Pseudaminobacter</taxon>
    </lineage>
</organism>
<dbReference type="PANTHER" id="PTHR33990:SF2">
    <property type="entry name" value="PHNB-LIKE DOMAIN-CONTAINING PROTEIN"/>
    <property type="match status" value="1"/>
</dbReference>
<dbReference type="EMBL" id="JAGWCR010000008">
    <property type="protein sequence ID" value="MBS3650072.1"/>
    <property type="molecule type" value="Genomic_DNA"/>
</dbReference>
<dbReference type="InterPro" id="IPR029068">
    <property type="entry name" value="Glyas_Bleomycin-R_OHBP_Dase"/>
</dbReference>
<dbReference type="InterPro" id="IPR009725">
    <property type="entry name" value="3_dmu_93_MTrfase"/>
</dbReference>
<evidence type="ECO:0000313" key="2">
    <source>
        <dbReference type="EMBL" id="MBS3650072.1"/>
    </source>
</evidence>
<dbReference type="AlphaFoldDB" id="A0A942I2Q8"/>
<dbReference type="Pfam" id="PF06983">
    <property type="entry name" value="3-dmu-9_3-mt"/>
    <property type="match status" value="1"/>
</dbReference>
<dbReference type="RefSeq" id="WP_188255633.1">
    <property type="nucleotide sequence ID" value="NZ_JABVCF010000008.1"/>
</dbReference>
<evidence type="ECO:0000313" key="3">
    <source>
        <dbReference type="Proteomes" id="UP000680348"/>
    </source>
</evidence>
<name>A0A942I2Q8_9HYPH</name>
<evidence type="ECO:0000259" key="1">
    <source>
        <dbReference type="Pfam" id="PF06983"/>
    </source>
</evidence>
<proteinExistence type="predicted"/>
<dbReference type="Proteomes" id="UP000680348">
    <property type="component" value="Unassembled WGS sequence"/>
</dbReference>
<protein>
    <submittedName>
        <fullName evidence="2">VOC family protein</fullName>
    </submittedName>
</protein>
<dbReference type="Gene3D" id="3.10.180.10">
    <property type="entry name" value="2,3-Dihydroxybiphenyl 1,2-Dioxygenase, domain 1"/>
    <property type="match status" value="1"/>
</dbReference>
<dbReference type="PIRSF" id="PIRSF021700">
    <property type="entry name" value="3_dmu_93_MTrfase"/>
    <property type="match status" value="1"/>
</dbReference>
<accession>A0A942I2Q8</accession>
<keyword evidence="3" id="KW-1185">Reference proteome</keyword>
<comment type="caution">
    <text evidence="2">The sequence shown here is derived from an EMBL/GenBank/DDBJ whole genome shotgun (WGS) entry which is preliminary data.</text>
</comment>
<reference evidence="2" key="1">
    <citation type="submission" date="2021-04" db="EMBL/GenBank/DDBJ databases">
        <title>Pseudaminobacter soli sp. nov., isolated from paddy soil contaminated by heavy metals.</title>
        <authorList>
            <person name="Zhang K."/>
        </authorList>
    </citation>
    <scope>NUCLEOTIDE SEQUENCE</scope>
    <source>
        <strain evidence="2">19-2017</strain>
    </source>
</reference>
<feature type="domain" description="PhnB-like" evidence="1">
    <location>
        <begin position="2"/>
        <end position="120"/>
    </location>
</feature>
<dbReference type="InterPro" id="IPR028973">
    <property type="entry name" value="PhnB-like"/>
</dbReference>
<gene>
    <name evidence="2" type="ORF">KEU06_15780</name>
</gene>